<feature type="compositionally biased region" description="Basic and acidic residues" evidence="6">
    <location>
        <begin position="423"/>
        <end position="436"/>
    </location>
</feature>
<dbReference type="FunFam" id="2.130.10.10:FF:000003">
    <property type="entry name" value="Coronin"/>
    <property type="match status" value="1"/>
</dbReference>
<evidence type="ECO:0000256" key="6">
    <source>
        <dbReference type="SAM" id="MobiDB-lite"/>
    </source>
</evidence>
<feature type="compositionally biased region" description="Basic and acidic residues" evidence="6">
    <location>
        <begin position="380"/>
        <end position="391"/>
    </location>
</feature>
<feature type="compositionally biased region" description="Basic and acidic residues" evidence="6">
    <location>
        <begin position="335"/>
        <end position="373"/>
    </location>
</feature>
<dbReference type="SMART" id="SM00320">
    <property type="entry name" value="WD40"/>
    <property type="match status" value="3"/>
</dbReference>
<dbReference type="InterPro" id="IPR015505">
    <property type="entry name" value="Coronin"/>
</dbReference>
<accession>A0AAD7S391</accession>
<dbReference type="Gene3D" id="2.130.10.10">
    <property type="entry name" value="YVTN repeat-like/Quinoprotein amine dehydrogenase"/>
    <property type="match status" value="1"/>
</dbReference>
<dbReference type="PROSITE" id="PS00678">
    <property type="entry name" value="WD_REPEATS_1"/>
    <property type="match status" value="1"/>
</dbReference>
<feature type="compositionally biased region" description="Pro residues" evidence="6">
    <location>
        <begin position="445"/>
        <end position="460"/>
    </location>
</feature>
<keyword evidence="2 5" id="KW-0677">Repeat</keyword>
<reference evidence="8" key="1">
    <citation type="journal article" date="2023" name="Science">
        <title>Genome structures resolve the early diversification of teleost fishes.</title>
        <authorList>
            <person name="Parey E."/>
            <person name="Louis A."/>
            <person name="Montfort J."/>
            <person name="Bouchez O."/>
            <person name="Roques C."/>
            <person name="Iampietro C."/>
            <person name="Lluch J."/>
            <person name="Castinel A."/>
            <person name="Donnadieu C."/>
            <person name="Desvignes T."/>
            <person name="Floi Bucao C."/>
            <person name="Jouanno E."/>
            <person name="Wen M."/>
            <person name="Mejri S."/>
            <person name="Dirks R."/>
            <person name="Jansen H."/>
            <person name="Henkel C."/>
            <person name="Chen W.J."/>
            <person name="Zahm M."/>
            <person name="Cabau C."/>
            <person name="Klopp C."/>
            <person name="Thompson A.W."/>
            <person name="Robinson-Rechavi M."/>
            <person name="Braasch I."/>
            <person name="Lecointre G."/>
            <person name="Bobe J."/>
            <person name="Postlethwait J.H."/>
            <person name="Berthelot C."/>
            <person name="Roest Crollius H."/>
            <person name="Guiguen Y."/>
        </authorList>
    </citation>
    <scope>NUCLEOTIDE SEQUENCE</scope>
    <source>
        <strain evidence="8">NC1722</strain>
    </source>
</reference>
<evidence type="ECO:0000256" key="4">
    <source>
        <dbReference type="PROSITE-ProRule" id="PRU00221"/>
    </source>
</evidence>
<dbReference type="InterPro" id="IPR036322">
    <property type="entry name" value="WD40_repeat_dom_sf"/>
</dbReference>
<feature type="domain" description="DUF1899" evidence="7">
    <location>
        <begin position="781"/>
        <end position="845"/>
    </location>
</feature>
<evidence type="ECO:0000256" key="1">
    <source>
        <dbReference type="ARBA" id="ARBA00022574"/>
    </source>
</evidence>
<feature type="region of interest" description="Disordered" evidence="6">
    <location>
        <begin position="1"/>
        <end position="477"/>
    </location>
</feature>
<dbReference type="Proteomes" id="UP001221898">
    <property type="component" value="Unassembled WGS sequence"/>
</dbReference>
<evidence type="ECO:0000256" key="5">
    <source>
        <dbReference type="RuleBase" id="RU280818"/>
    </source>
</evidence>
<feature type="repeat" description="WD" evidence="4">
    <location>
        <begin position="854"/>
        <end position="888"/>
    </location>
</feature>
<feature type="compositionally biased region" description="Basic and acidic residues" evidence="6">
    <location>
        <begin position="280"/>
        <end position="289"/>
    </location>
</feature>
<keyword evidence="3" id="KW-0175">Coiled coil</keyword>
<evidence type="ECO:0000313" key="8">
    <source>
        <dbReference type="EMBL" id="KAJ8393921.1"/>
    </source>
</evidence>
<feature type="compositionally biased region" description="Basic and acidic residues" evidence="6">
    <location>
        <begin position="581"/>
        <end position="598"/>
    </location>
</feature>
<dbReference type="InterPro" id="IPR015943">
    <property type="entry name" value="WD40/YVTN_repeat-like_dom_sf"/>
</dbReference>
<dbReference type="Pfam" id="PF08953">
    <property type="entry name" value="DUF1899"/>
    <property type="match status" value="1"/>
</dbReference>
<keyword evidence="9" id="KW-1185">Reference proteome</keyword>
<dbReference type="SUPFAM" id="SSF50978">
    <property type="entry name" value="WD40 repeat-like"/>
    <property type="match status" value="1"/>
</dbReference>
<dbReference type="SMART" id="SM01166">
    <property type="entry name" value="DUF1899"/>
    <property type="match status" value="1"/>
</dbReference>
<comment type="similarity">
    <text evidence="5">Belongs to the WD repeat coronin family.</text>
</comment>
<dbReference type="PANTHER" id="PTHR10856:SF10">
    <property type="entry name" value="CORONIN-1C"/>
    <property type="match status" value="1"/>
</dbReference>
<name>A0AAD7S391_9TELE</name>
<evidence type="ECO:0000259" key="7">
    <source>
        <dbReference type="SMART" id="SM01166"/>
    </source>
</evidence>
<feature type="repeat" description="WD" evidence="4">
    <location>
        <begin position="904"/>
        <end position="946"/>
    </location>
</feature>
<feature type="compositionally biased region" description="Basic and acidic residues" evidence="6">
    <location>
        <begin position="91"/>
        <end position="113"/>
    </location>
</feature>
<feature type="compositionally biased region" description="Basic and acidic residues" evidence="6">
    <location>
        <begin position="262"/>
        <end position="273"/>
    </location>
</feature>
<dbReference type="EMBL" id="JAINUG010000131">
    <property type="protein sequence ID" value="KAJ8393921.1"/>
    <property type="molecule type" value="Genomic_DNA"/>
</dbReference>
<feature type="compositionally biased region" description="Polar residues" evidence="6">
    <location>
        <begin position="290"/>
        <end position="300"/>
    </location>
</feature>
<dbReference type="PROSITE" id="PS50294">
    <property type="entry name" value="WD_REPEATS_REGION"/>
    <property type="match status" value="2"/>
</dbReference>
<dbReference type="InterPro" id="IPR019775">
    <property type="entry name" value="WD40_repeat_CS"/>
</dbReference>
<dbReference type="PROSITE" id="PS50082">
    <property type="entry name" value="WD_REPEATS_2"/>
    <property type="match status" value="2"/>
</dbReference>
<evidence type="ECO:0000313" key="9">
    <source>
        <dbReference type="Proteomes" id="UP001221898"/>
    </source>
</evidence>
<feature type="compositionally biased region" description="Basic and acidic residues" evidence="6">
    <location>
        <begin position="1"/>
        <end position="10"/>
    </location>
</feature>
<comment type="caution">
    <text evidence="8">The sequence shown here is derived from an EMBL/GenBank/DDBJ whole genome shotgun (WGS) entry which is preliminary data.</text>
</comment>
<evidence type="ECO:0000256" key="2">
    <source>
        <dbReference type="ARBA" id="ARBA00022737"/>
    </source>
</evidence>
<dbReference type="SMART" id="SM01167">
    <property type="entry name" value="DUF1900"/>
    <property type="match status" value="1"/>
</dbReference>
<feature type="region of interest" description="Disordered" evidence="6">
    <location>
        <begin position="500"/>
        <end position="617"/>
    </location>
</feature>
<feature type="compositionally biased region" description="Basic and acidic residues" evidence="6">
    <location>
        <begin position="17"/>
        <end position="29"/>
    </location>
</feature>
<evidence type="ECO:0000256" key="3">
    <source>
        <dbReference type="ARBA" id="ARBA00023054"/>
    </source>
</evidence>
<dbReference type="PANTHER" id="PTHR10856">
    <property type="entry name" value="CORONIN"/>
    <property type="match status" value="1"/>
</dbReference>
<feature type="compositionally biased region" description="Basic and acidic residues" evidence="6">
    <location>
        <begin position="514"/>
        <end position="531"/>
    </location>
</feature>
<keyword evidence="1 4" id="KW-0853">WD repeat</keyword>
<feature type="compositionally biased region" description="Low complexity" evidence="6">
    <location>
        <begin position="173"/>
        <end position="183"/>
    </location>
</feature>
<feature type="compositionally biased region" description="Basic and acidic residues" evidence="6">
    <location>
        <begin position="127"/>
        <end position="140"/>
    </location>
</feature>
<dbReference type="GO" id="GO:0051015">
    <property type="term" value="F:actin filament binding"/>
    <property type="evidence" value="ECO:0007669"/>
    <property type="project" value="TreeGrafter"/>
</dbReference>
<dbReference type="Pfam" id="PF00400">
    <property type="entry name" value="WD40"/>
    <property type="match status" value="3"/>
</dbReference>
<gene>
    <name evidence="8" type="ORF">AAFF_G00054540</name>
</gene>
<feature type="compositionally biased region" description="Basic and acidic residues" evidence="6">
    <location>
        <begin position="465"/>
        <end position="477"/>
    </location>
</feature>
<proteinExistence type="inferred from homology"/>
<dbReference type="Pfam" id="PF16300">
    <property type="entry name" value="WD40_4"/>
    <property type="match status" value="1"/>
</dbReference>
<feature type="compositionally biased region" description="Polar residues" evidence="6">
    <location>
        <begin position="184"/>
        <end position="203"/>
    </location>
</feature>
<protein>
    <recommendedName>
        <fullName evidence="5">Coronin</fullName>
    </recommendedName>
</protein>
<sequence>MSWGSGRREGQAIGPATHRDDSAVRRASSDQRPATTDLCPAGCSVHTDWGHKTGYNKKDRTRNRKLQVDKSLKQKLSHSARHGLTWNSSGWEREQMLMGQRQDKALGRGEKASPAEATLQGQQTNQRFKDPGERGDRANREAAGQHGRCYRSKGVKEEEGRVTPVSQSNVSPVGGVRVQGVGQNSQNPESRTQSAESRSQTAPRGTYSPAQGEMSQRGGAEGGGGSEGHTDLSAHAHRPPGPPADLGSVSASQPITSGLKKAAGEQHPCEEHAWASSEEATERDTDRLDTSPSEVQQDTFSARWPQPKPGGVEIMTKAGFEAAVVSEDGTQSGEMHPHPLRETARDPQQREPLQRDPQERDPQERDPQQRDLGDSVATETQREHPQSRPERPVTQGNDFAISSELSRTSAAPIPTCPAASQGYHRDQHVLPKECETGNKLLTPQPATPSPPPATPSPPTQPSCRGVERGGEVARSTTEREYPFFTAVISAPPTVHTLPQRGLLWTSNSNPKPGYADHNHTETAPHDDHNHTETALQSDHNHSKAWDRPRSAESYAPQPNRMKPKGPPPPVPKKPKNPFIRPKREKEPNLHPHHPESDGPRPASMPKGPPPPVPKKPKFRPILLGVEWGEAAVEPCLPSLIEQNQEAQLLSRAVSDSMWAGLLDQNHFVSLEGVEPLPRPVSELIKERMLMQERNWNQNQNQNQAGPGLPLAVGGLEEGQSVKVALMKKTFDIPKRAPEKPCEDTPKKTPPCGTKLAICFNIFICKFTSDIYYEYKQDMFRRVVRQSKFRHVFGQAVKNDQCYDDIRVSRVTWDSSFCAVNPKFVAIIIEASGGGAFLVLPLLKTGRIDKAYPTVCGHTAPVLDVDWCPHNDHVIASGSEDCTVMVWQIPEEGLVTPLSEPAVVLEGHSKRVGIVTWHPTARNVLLSAGCDNVVIIWNVGTGEGVIQLEDLHPDLIYSACWNRSGSLICTASKDKRVRVIDPRKEQIIAEKDKAHDGARPMRAIFLADGNVFTTGFSRMSERQLALWDPKNMEEPISVHEMDTSNGVLLPFYDPDTSVVYLCGKGDSSIRYFEITDEAPFVHYLNTFSSKEPQRGMGYMPKRGLDVNKCEIARFYKLHERKCEPIIMTVPRKSDLFQDDLYPDTAGPDCALEAEEWFQGRNGDPILISLKHGYVPGKNRELKVVKKNTLESKPAKTQNSAPTHKQVAPTPSIKGEARVEDVVRELRTVREMVTSQERRITKLEEQMAKISI</sequence>
<dbReference type="AlphaFoldDB" id="A0AAD7S391"/>
<feature type="compositionally biased region" description="Basic and acidic residues" evidence="6">
    <location>
        <begin position="538"/>
        <end position="550"/>
    </location>
</feature>
<dbReference type="GO" id="GO:0001755">
    <property type="term" value="P:neural crest cell migration"/>
    <property type="evidence" value="ECO:0007669"/>
    <property type="project" value="TreeGrafter"/>
</dbReference>
<organism evidence="8 9">
    <name type="scientific">Aldrovandia affinis</name>
    <dbReference type="NCBI Taxonomy" id="143900"/>
    <lineage>
        <taxon>Eukaryota</taxon>
        <taxon>Metazoa</taxon>
        <taxon>Chordata</taxon>
        <taxon>Craniata</taxon>
        <taxon>Vertebrata</taxon>
        <taxon>Euteleostomi</taxon>
        <taxon>Actinopterygii</taxon>
        <taxon>Neopterygii</taxon>
        <taxon>Teleostei</taxon>
        <taxon>Notacanthiformes</taxon>
        <taxon>Halosauridae</taxon>
        <taxon>Aldrovandia</taxon>
    </lineage>
</organism>
<dbReference type="InterPro" id="IPR001680">
    <property type="entry name" value="WD40_rpt"/>
</dbReference>
<dbReference type="GO" id="GO:0007015">
    <property type="term" value="P:actin filament organization"/>
    <property type="evidence" value="ECO:0007669"/>
    <property type="project" value="TreeGrafter"/>
</dbReference>
<dbReference type="InterPro" id="IPR015048">
    <property type="entry name" value="DUF1899"/>
</dbReference>